<sequence length="260" mass="28597">YFMMANVVLVVAIMAAKQPGIALLDNSTHQCTAQPIVENTKTSLRSDQACIQPVVVPAGHVAQVHVTNRDAYCDLLTNDQRSAALVITDGSDDVNFCSTVDRAVTVPSGAHYIRVAKSPMPLRLSVSFLKTALACHDIVPDALIGVPLTLFPTEHKCIIVLPSRTTLEIRKITRTEAAVKDPRNCARVRMGRTFYSLNLRWPHVCKIPSDDTYEYELGCSAALLDASNLAIAMVEFTLHQMNEYKAMTSPLMCALEKHNM</sequence>
<keyword evidence="1" id="KW-0732">Signal</keyword>
<dbReference type="AlphaFoldDB" id="A0AAV5UID2"/>
<gene>
    <name evidence="2" type="ORF">PENTCL1PPCAC_28247</name>
</gene>
<feature type="non-terminal residue" evidence="2">
    <location>
        <position position="260"/>
    </location>
</feature>
<dbReference type="Proteomes" id="UP001432027">
    <property type="component" value="Unassembled WGS sequence"/>
</dbReference>
<accession>A0AAV5UID2</accession>
<feature type="chain" id="PRO_5043674980" evidence="1">
    <location>
        <begin position="23"/>
        <end position="260"/>
    </location>
</feature>
<feature type="signal peptide" evidence="1">
    <location>
        <begin position="1"/>
        <end position="22"/>
    </location>
</feature>
<keyword evidence="3" id="KW-1185">Reference proteome</keyword>
<organism evidence="2 3">
    <name type="scientific">Pristionchus entomophagus</name>
    <dbReference type="NCBI Taxonomy" id="358040"/>
    <lineage>
        <taxon>Eukaryota</taxon>
        <taxon>Metazoa</taxon>
        <taxon>Ecdysozoa</taxon>
        <taxon>Nematoda</taxon>
        <taxon>Chromadorea</taxon>
        <taxon>Rhabditida</taxon>
        <taxon>Rhabditina</taxon>
        <taxon>Diplogasteromorpha</taxon>
        <taxon>Diplogasteroidea</taxon>
        <taxon>Neodiplogasteridae</taxon>
        <taxon>Pristionchus</taxon>
    </lineage>
</organism>
<reference evidence="2" key="1">
    <citation type="submission" date="2023-10" db="EMBL/GenBank/DDBJ databases">
        <title>Genome assembly of Pristionchus species.</title>
        <authorList>
            <person name="Yoshida K."/>
            <person name="Sommer R.J."/>
        </authorList>
    </citation>
    <scope>NUCLEOTIDE SEQUENCE</scope>
    <source>
        <strain evidence="2">RS0144</strain>
    </source>
</reference>
<protein>
    <submittedName>
        <fullName evidence="2">Uncharacterized protein</fullName>
    </submittedName>
</protein>
<name>A0AAV5UID2_9BILA</name>
<feature type="non-terminal residue" evidence="2">
    <location>
        <position position="1"/>
    </location>
</feature>
<evidence type="ECO:0000313" key="3">
    <source>
        <dbReference type="Proteomes" id="UP001432027"/>
    </source>
</evidence>
<evidence type="ECO:0000313" key="2">
    <source>
        <dbReference type="EMBL" id="GMT06073.1"/>
    </source>
</evidence>
<proteinExistence type="predicted"/>
<evidence type="ECO:0000256" key="1">
    <source>
        <dbReference type="SAM" id="SignalP"/>
    </source>
</evidence>
<comment type="caution">
    <text evidence="2">The sequence shown here is derived from an EMBL/GenBank/DDBJ whole genome shotgun (WGS) entry which is preliminary data.</text>
</comment>
<dbReference type="EMBL" id="BTSX01000006">
    <property type="protein sequence ID" value="GMT06073.1"/>
    <property type="molecule type" value="Genomic_DNA"/>
</dbReference>